<organism evidence="1 2">
    <name type="scientific">Macrococcoides caseolyticum</name>
    <dbReference type="NCBI Taxonomy" id="69966"/>
    <lineage>
        <taxon>Bacteria</taxon>
        <taxon>Bacillati</taxon>
        <taxon>Bacillota</taxon>
        <taxon>Bacilli</taxon>
        <taxon>Bacillales</taxon>
        <taxon>Staphylococcaceae</taxon>
        <taxon>Macrococcoides</taxon>
    </lineage>
</organism>
<proteinExistence type="predicted"/>
<protein>
    <submittedName>
        <fullName evidence="1">Uncharacterized protein</fullName>
    </submittedName>
</protein>
<gene>
    <name evidence="1" type="ORF">CW686_02975</name>
</gene>
<dbReference type="EMBL" id="PIXC01000004">
    <property type="protein sequence ID" value="PKE26899.1"/>
    <property type="molecule type" value="Genomic_DNA"/>
</dbReference>
<reference evidence="1 2" key="1">
    <citation type="submission" date="2017-12" db="EMBL/GenBank/DDBJ databases">
        <title>Genomics of Macrococcus caseolyticus.</title>
        <authorList>
            <person name="MacFadyen A.C."/>
            <person name="Paterson G.K."/>
        </authorList>
    </citation>
    <scope>NUCLEOTIDE SEQUENCE [LARGE SCALE GENOMIC DNA]</scope>
    <source>
        <strain evidence="1 2">5788_EF188</strain>
    </source>
</reference>
<dbReference type="GeneID" id="61129964"/>
<sequence>MHFNNIKNAINLLSIPTDMKEQLYKAVELDEATIPTITKKEILAIEDDQERQEAIKNNIHLFQ</sequence>
<dbReference type="RefSeq" id="WP_101041977.1">
    <property type="nucleotide sequence ID" value="NZ_CP065729.1"/>
</dbReference>
<dbReference type="AlphaFoldDB" id="A0A855GLU0"/>
<comment type="caution">
    <text evidence="1">The sequence shown here is derived from an EMBL/GenBank/DDBJ whole genome shotgun (WGS) entry which is preliminary data.</text>
</comment>
<evidence type="ECO:0000313" key="2">
    <source>
        <dbReference type="Proteomes" id="UP000233482"/>
    </source>
</evidence>
<name>A0A855GLU0_9STAP</name>
<dbReference type="Proteomes" id="UP000233482">
    <property type="component" value="Unassembled WGS sequence"/>
</dbReference>
<evidence type="ECO:0000313" key="1">
    <source>
        <dbReference type="EMBL" id="PKE26899.1"/>
    </source>
</evidence>
<accession>A0A855GLU0</accession>